<evidence type="ECO:0000256" key="1">
    <source>
        <dbReference type="SAM" id="Coils"/>
    </source>
</evidence>
<accession>A0AA86Q044</accession>
<keyword evidence="1" id="KW-0175">Coiled coil</keyword>
<proteinExistence type="predicted"/>
<comment type="caution">
    <text evidence="2">The sequence shown here is derived from an EMBL/GenBank/DDBJ whole genome shotgun (WGS) entry which is preliminary data.</text>
</comment>
<dbReference type="AlphaFoldDB" id="A0AA86Q044"/>
<evidence type="ECO:0000313" key="2">
    <source>
        <dbReference type="EMBL" id="CAI9943039.1"/>
    </source>
</evidence>
<evidence type="ECO:0000313" key="4">
    <source>
        <dbReference type="Proteomes" id="UP001642409"/>
    </source>
</evidence>
<reference evidence="2" key="1">
    <citation type="submission" date="2023-06" db="EMBL/GenBank/DDBJ databases">
        <authorList>
            <person name="Kurt Z."/>
        </authorList>
    </citation>
    <scope>NUCLEOTIDE SEQUENCE</scope>
</reference>
<dbReference type="Proteomes" id="UP001642409">
    <property type="component" value="Unassembled WGS sequence"/>
</dbReference>
<feature type="coiled-coil region" evidence="1">
    <location>
        <begin position="20"/>
        <end position="110"/>
    </location>
</feature>
<sequence length="528" mass="61609">MDQTDGALHKARLNYIKQQIQLCRNNALALKSNASKYEQEFIDQFCCLTDAREQIKMLTAQVQAFRQENLALNAEINHQLTLHRDKDDRIQQLEDTVQVYKTRNSALLQKLQKVSVYINDNNNERAPSTLKTQQDAKLLKENKKLQLQTQVMTQKLEKYKAKPKSAQISQFQINEIKTEIKTQKKATKISKKQQVQIKNVLQEILFPMAKIESKQTEIRTWTNEMIRPPIKNGQIVEMNQGCIKILRTLAKQLHTQKAQVDTGFANTVLTNLSEQLKIQMMETPERVYKCLCQLNQLAQFLIYDGEYLAKLFDKFYSNSQMFEDTQSSSDDQLCLEKILRHLDQYYRPEYNQTEYFKLLDYHKKKESVQFNATQIQSVSFGAAESIHNYLLQEFLNNNEKFMGILKLHIQELLEQLLLKDKLEQIYQIILTKESLSIRGSAQFSLNDNRDLVDFSLLFCTFCVIMNLSGYKVHMFEQIMNTKKVLVDRYSSFMKMEDVNGISDDHIVAPWFPAFSGWGFIFGARISGK</sequence>
<evidence type="ECO:0000313" key="3">
    <source>
        <dbReference type="EMBL" id="CAL6042312.1"/>
    </source>
</evidence>
<dbReference type="EMBL" id="CAXDID020000153">
    <property type="protein sequence ID" value="CAL6042312.1"/>
    <property type="molecule type" value="Genomic_DNA"/>
</dbReference>
<name>A0AA86Q044_9EUKA</name>
<keyword evidence="4" id="KW-1185">Reference proteome</keyword>
<reference evidence="3 4" key="2">
    <citation type="submission" date="2024-07" db="EMBL/GenBank/DDBJ databases">
        <authorList>
            <person name="Akdeniz Z."/>
        </authorList>
    </citation>
    <scope>NUCLEOTIDE SEQUENCE [LARGE SCALE GENOMIC DNA]</scope>
</reference>
<gene>
    <name evidence="2" type="ORF">HINF_LOCUS30684</name>
    <name evidence="3" type="ORF">HINF_LOCUS39532</name>
</gene>
<dbReference type="EMBL" id="CATOUU010000710">
    <property type="protein sequence ID" value="CAI9943039.1"/>
    <property type="molecule type" value="Genomic_DNA"/>
</dbReference>
<protein>
    <submittedName>
        <fullName evidence="2">Uncharacterized protein</fullName>
    </submittedName>
</protein>
<organism evidence="2">
    <name type="scientific">Hexamita inflata</name>
    <dbReference type="NCBI Taxonomy" id="28002"/>
    <lineage>
        <taxon>Eukaryota</taxon>
        <taxon>Metamonada</taxon>
        <taxon>Diplomonadida</taxon>
        <taxon>Hexamitidae</taxon>
        <taxon>Hexamitinae</taxon>
        <taxon>Hexamita</taxon>
    </lineage>
</organism>